<dbReference type="Gene3D" id="3.30.910.20">
    <property type="entry name" value="Skp domain"/>
    <property type="match status" value="1"/>
</dbReference>
<name>A0A2S8SWR0_9BACT</name>
<dbReference type="AlphaFoldDB" id="A0A2S8SWR0"/>
<protein>
    <submittedName>
        <fullName evidence="2">Outer membrane protein (OmpH-like)</fullName>
    </submittedName>
</protein>
<evidence type="ECO:0000313" key="2">
    <source>
        <dbReference type="EMBL" id="PQV65246.1"/>
    </source>
</evidence>
<comment type="caution">
    <text evidence="2">The sequence shown here is derived from an EMBL/GenBank/DDBJ whole genome shotgun (WGS) entry which is preliminary data.</text>
</comment>
<dbReference type="InParanoid" id="A0A2S8SWR0"/>
<dbReference type="OrthoDB" id="5294628at2"/>
<reference evidence="2 3" key="1">
    <citation type="journal article" date="2018" name="Syst. Appl. Microbiol.">
        <title>Abditibacterium utsteinense sp. nov., the first cultivated member of candidate phylum FBP, isolated from ice-free Antarctic soil samples.</title>
        <authorList>
            <person name="Tahon G."/>
            <person name="Tytgat B."/>
            <person name="Lebbe L."/>
            <person name="Carlier A."/>
            <person name="Willems A."/>
        </authorList>
    </citation>
    <scope>NUCLEOTIDE SEQUENCE [LARGE SCALE GENOMIC DNA]</scope>
    <source>
        <strain evidence="2 3">LMG 29911</strain>
    </source>
</reference>
<evidence type="ECO:0000313" key="3">
    <source>
        <dbReference type="Proteomes" id="UP000237684"/>
    </source>
</evidence>
<sequence>MMKLSKPSRFGFARFRVAGTVLPLLLCGFAATSTLTPQVAHAQNVMVGVVDEDKLADGYKKYKAAVDAIDKRAQNLDSQIPAREHLSDEEGKTFDGLIVKVSPTPAENTQLAALIKSGMDKRATFMGLIGKATRTPEETTQMKALQDQAARNAPALRTTSDNLLATIRQQQDDTDKQYTDRANSVVAQVAADKKFMLIVRKKALVWSAESVDITDEVLKRLNAA</sequence>
<dbReference type="InterPro" id="IPR024930">
    <property type="entry name" value="Skp_dom_sf"/>
</dbReference>
<dbReference type="Proteomes" id="UP000237684">
    <property type="component" value="Unassembled WGS sequence"/>
</dbReference>
<dbReference type="Pfam" id="PF03938">
    <property type="entry name" value="OmpH"/>
    <property type="match status" value="1"/>
</dbReference>
<organism evidence="2 3">
    <name type="scientific">Abditibacterium utsteinense</name>
    <dbReference type="NCBI Taxonomy" id="1960156"/>
    <lineage>
        <taxon>Bacteria</taxon>
        <taxon>Pseudomonadati</taxon>
        <taxon>Abditibacteriota</taxon>
        <taxon>Abditibacteriia</taxon>
        <taxon>Abditibacteriales</taxon>
        <taxon>Abditibacteriaceae</taxon>
        <taxon>Abditibacterium</taxon>
    </lineage>
</organism>
<accession>A0A2S8SWR0</accession>
<dbReference type="EMBL" id="NIGF01000002">
    <property type="protein sequence ID" value="PQV65246.1"/>
    <property type="molecule type" value="Genomic_DNA"/>
</dbReference>
<feature type="chain" id="PRO_5015423288" evidence="1">
    <location>
        <begin position="43"/>
        <end position="224"/>
    </location>
</feature>
<evidence type="ECO:0000256" key="1">
    <source>
        <dbReference type="SAM" id="SignalP"/>
    </source>
</evidence>
<dbReference type="RefSeq" id="WP_105482580.1">
    <property type="nucleotide sequence ID" value="NZ_NIGF01000002.1"/>
</dbReference>
<proteinExistence type="predicted"/>
<gene>
    <name evidence="2" type="ORF">B1R32_102255</name>
</gene>
<feature type="signal peptide" evidence="1">
    <location>
        <begin position="1"/>
        <end position="42"/>
    </location>
</feature>
<keyword evidence="3" id="KW-1185">Reference proteome</keyword>
<keyword evidence="1" id="KW-0732">Signal</keyword>
<dbReference type="GO" id="GO:0051082">
    <property type="term" value="F:unfolded protein binding"/>
    <property type="evidence" value="ECO:0007669"/>
    <property type="project" value="InterPro"/>
</dbReference>
<dbReference type="SUPFAM" id="SSF111384">
    <property type="entry name" value="OmpH-like"/>
    <property type="match status" value="1"/>
</dbReference>
<dbReference type="InterPro" id="IPR005632">
    <property type="entry name" value="Chaperone_Skp"/>
</dbReference>
<dbReference type="SMART" id="SM00935">
    <property type="entry name" value="OmpH"/>
    <property type="match status" value="1"/>
</dbReference>